<proteinExistence type="predicted"/>
<evidence type="ECO:0000256" key="1">
    <source>
        <dbReference type="SAM" id="Phobius"/>
    </source>
</evidence>
<comment type="caution">
    <text evidence="2">The sequence shown here is derived from an EMBL/GenBank/DDBJ whole genome shotgun (WGS) entry which is preliminary data.</text>
</comment>
<organism evidence="2 3">
    <name type="scientific">Reticulomyxa filosa</name>
    <dbReference type="NCBI Taxonomy" id="46433"/>
    <lineage>
        <taxon>Eukaryota</taxon>
        <taxon>Sar</taxon>
        <taxon>Rhizaria</taxon>
        <taxon>Retaria</taxon>
        <taxon>Foraminifera</taxon>
        <taxon>Monothalamids</taxon>
        <taxon>Reticulomyxidae</taxon>
        <taxon>Reticulomyxa</taxon>
    </lineage>
</organism>
<keyword evidence="1" id="KW-0472">Membrane</keyword>
<sequence length="383" mass="44514">MRLLESLLRENEPVITPSKIVIPTISTPDLFQWHRMLLKMNERLISTELKQLINSCSPSNKPFRPWISISLPMLSGTTMLMDLNIEDLTQQPKSDILDEEIAKPIRMFLLSLNEAQCKALPVSLFTDDSIVSPMYVYYYIIIVISHFYIHIYIYVHIYIYIPTQCSSELNAQQMMLIHESRARIRHRGLTAVQLTSIFDQIVEKYQNNYCYRLQESLSTKNILTALNFLQTMEQTLKDLKVRAQEAHENLQVREILGLAKPSLHLLRDQLQRLVSIFRLGKRPICHWINLQMVCISLFFFHTYVFILSISIVIIIIIVIVIAVCSISKFRSALIRHLNSTGIGKVDFKHKFGGAIINFTDKRVSNILVNAIIREIYDVFSFFF</sequence>
<dbReference type="Proteomes" id="UP000023152">
    <property type="component" value="Unassembled WGS sequence"/>
</dbReference>
<keyword evidence="1" id="KW-1133">Transmembrane helix</keyword>
<accession>X6NK21</accession>
<evidence type="ECO:0000313" key="2">
    <source>
        <dbReference type="EMBL" id="ETO26321.1"/>
    </source>
</evidence>
<reference evidence="2 3" key="1">
    <citation type="journal article" date="2013" name="Curr. Biol.">
        <title>The Genome of the Foraminiferan Reticulomyxa filosa.</title>
        <authorList>
            <person name="Glockner G."/>
            <person name="Hulsmann N."/>
            <person name="Schleicher M."/>
            <person name="Noegel A.A."/>
            <person name="Eichinger L."/>
            <person name="Gallinger C."/>
            <person name="Pawlowski J."/>
            <person name="Sierra R."/>
            <person name="Euteneuer U."/>
            <person name="Pillet L."/>
            <person name="Moustafa A."/>
            <person name="Platzer M."/>
            <person name="Groth M."/>
            <person name="Szafranski K."/>
            <person name="Schliwa M."/>
        </authorList>
    </citation>
    <scope>NUCLEOTIDE SEQUENCE [LARGE SCALE GENOMIC DNA]</scope>
</reference>
<protein>
    <submittedName>
        <fullName evidence="2">Uncharacterized protein</fullName>
    </submittedName>
</protein>
<keyword evidence="3" id="KW-1185">Reference proteome</keyword>
<gene>
    <name evidence="2" type="ORF">RFI_10816</name>
</gene>
<dbReference type="AlphaFoldDB" id="X6NK21"/>
<keyword evidence="1" id="KW-0812">Transmembrane</keyword>
<name>X6NK21_RETFI</name>
<feature type="transmembrane region" description="Helical" evidence="1">
    <location>
        <begin position="136"/>
        <end position="161"/>
    </location>
</feature>
<dbReference type="EMBL" id="ASPP01007949">
    <property type="protein sequence ID" value="ETO26321.1"/>
    <property type="molecule type" value="Genomic_DNA"/>
</dbReference>
<feature type="transmembrane region" description="Helical" evidence="1">
    <location>
        <begin position="298"/>
        <end position="326"/>
    </location>
</feature>
<evidence type="ECO:0000313" key="3">
    <source>
        <dbReference type="Proteomes" id="UP000023152"/>
    </source>
</evidence>